<feature type="transmembrane region" description="Helical" evidence="1">
    <location>
        <begin position="290"/>
        <end position="309"/>
    </location>
</feature>
<keyword evidence="1" id="KW-0472">Membrane</keyword>
<accession>A0A1H2B1X7</accession>
<protein>
    <recommendedName>
        <fullName evidence="4">Glycosyltransferase RgtA/B/C/D-like domain-containing protein</fullName>
    </recommendedName>
</protein>
<reference evidence="3" key="1">
    <citation type="submission" date="2016-10" db="EMBL/GenBank/DDBJ databases">
        <authorList>
            <person name="Varghese N."/>
            <person name="Submissions S."/>
        </authorList>
    </citation>
    <scope>NUCLEOTIDE SEQUENCE [LARGE SCALE GENOMIC DNA]</scope>
    <source>
        <strain evidence="3">GAS369</strain>
    </source>
</reference>
<feature type="transmembrane region" description="Helical" evidence="1">
    <location>
        <begin position="321"/>
        <end position="339"/>
    </location>
</feature>
<evidence type="ECO:0000256" key="1">
    <source>
        <dbReference type="SAM" id="Phobius"/>
    </source>
</evidence>
<keyword evidence="3" id="KW-1185">Reference proteome</keyword>
<evidence type="ECO:0000313" key="3">
    <source>
        <dbReference type="Proteomes" id="UP000243904"/>
    </source>
</evidence>
<feature type="transmembrane region" description="Helical" evidence="1">
    <location>
        <begin position="238"/>
        <end position="258"/>
    </location>
</feature>
<name>A0A1H2B1X7_9BRAD</name>
<evidence type="ECO:0008006" key="4">
    <source>
        <dbReference type="Google" id="ProtNLM"/>
    </source>
</evidence>
<organism evidence="2 3">
    <name type="scientific">Bradyrhizobium canariense</name>
    <dbReference type="NCBI Taxonomy" id="255045"/>
    <lineage>
        <taxon>Bacteria</taxon>
        <taxon>Pseudomonadati</taxon>
        <taxon>Pseudomonadota</taxon>
        <taxon>Alphaproteobacteria</taxon>
        <taxon>Hyphomicrobiales</taxon>
        <taxon>Nitrobacteraceae</taxon>
        <taxon>Bradyrhizobium</taxon>
    </lineage>
</organism>
<dbReference type="AlphaFoldDB" id="A0A1H2B1X7"/>
<feature type="transmembrane region" description="Helical" evidence="1">
    <location>
        <begin position="165"/>
        <end position="186"/>
    </location>
</feature>
<gene>
    <name evidence="2" type="ORF">SAMN05444158_6692</name>
</gene>
<sequence>MRYLKVACSLLCFLILLGNIWTISHWSESRGVYDDICYLRQAHLFQRFGLSGLDTDISRDDDHYLSSKLKEIGFPTWNKPATAPCHNLMPATQRRVMQYPPGTGAVLALFPSGHQLIPLYVSTATIMFGFALLGIFYASAPCLTLIAGGVGCLAVYLMVNPAKASYSMAPTMAVCALAGFLTARLFGRSQQKGKTLLTVLLGFVLGLSVDFRLPNLFLSSAYFLFFLVSFLSCRKMKVFLRGVLFIFSLLVGMAPTLIANMVNAGSPLKTTYSGNDLARPDFALSVTSQYLADLQFALLAFVGASIIFHLCRGRTDGIRRVALIVTANLLVNLAFFMSHPIFTPYYTVPVAMLSLWSLLFNWLMEPAGAVDGGILEQAVKA</sequence>
<dbReference type="EMBL" id="LT629750">
    <property type="protein sequence ID" value="SDT51989.1"/>
    <property type="molecule type" value="Genomic_DNA"/>
</dbReference>
<proteinExistence type="predicted"/>
<keyword evidence="1" id="KW-1133">Transmembrane helix</keyword>
<dbReference type="Proteomes" id="UP000243904">
    <property type="component" value="Chromosome I"/>
</dbReference>
<feature type="transmembrane region" description="Helical" evidence="1">
    <location>
        <begin position="215"/>
        <end position="231"/>
    </location>
</feature>
<evidence type="ECO:0000313" key="2">
    <source>
        <dbReference type="EMBL" id="SDT51989.1"/>
    </source>
</evidence>
<feature type="transmembrane region" description="Helical" evidence="1">
    <location>
        <begin position="142"/>
        <end position="159"/>
    </location>
</feature>
<keyword evidence="1" id="KW-0812">Transmembrane</keyword>